<dbReference type="PROSITE" id="PS50887">
    <property type="entry name" value="GGDEF"/>
    <property type="match status" value="1"/>
</dbReference>
<evidence type="ECO:0000259" key="2">
    <source>
        <dbReference type="PROSITE" id="PS50887"/>
    </source>
</evidence>
<dbReference type="Proteomes" id="UP000321249">
    <property type="component" value="Unassembled WGS sequence"/>
</dbReference>
<dbReference type="NCBIfam" id="TIGR00254">
    <property type="entry name" value="GGDEF"/>
    <property type="match status" value="1"/>
</dbReference>
<keyword evidence="4" id="KW-1185">Reference proteome</keyword>
<sequence length="587" mass="63796">MQAAVKKQLKPVAINAAGQVATPPDLVQRVTAVIEAVRQGYLDALPIAAAIVTLDSEPYIECANDLFRLIAEWDERLGERAISRVPILNSGPIGARLVTFMNGEEAAHQFETADGRNVAGRHFTVRFARLKTVEGQPSRFLLSLIDKTAQVETEKSLRSEMLRDTLTGLPNRFAFNERVDAVLADPNFREGAYAVLAVDMTRFSRVNECMGALAGDELLITFARRLVSALRPTDMLARTSGDEFGILLRLDRGLSDAMRAAERIKAVLTLPFRLSDLEIRVDCAIGCAILNQGVSSADEVLRNAQFALKRAKRQGVTEVYEPIEAQAVRRRFSLETELRVAIESEALKLAFQPLVALDTGKVAGFEALARWEHDGHQIPPSDFIPVAEESGLIVQLGRWALSTAMQTLADWDARAGRALPLGVSVNLSPIQISRDDVTALVSGALGATGVSGNRLTLEVTESAIIHDPDRVAAVLNAMKRFNVRIAMDDFGTGFTSLASLQKLPIDVLKIDQAFVSDMLANGDSTAIVRAVLSLARALGMETTAEGIDSDDLAEMLTELGCTYGQGYHYAEPLAADQAFAYFMARNA</sequence>
<dbReference type="InterPro" id="IPR043128">
    <property type="entry name" value="Rev_trsase/Diguanyl_cyclase"/>
</dbReference>
<dbReference type="InterPro" id="IPR000160">
    <property type="entry name" value="GGDEF_dom"/>
</dbReference>
<dbReference type="InterPro" id="IPR035919">
    <property type="entry name" value="EAL_sf"/>
</dbReference>
<evidence type="ECO:0000313" key="3">
    <source>
        <dbReference type="EMBL" id="TXC62663.1"/>
    </source>
</evidence>
<organism evidence="3 4">
    <name type="scientific">Allosphingosinicella ginsenosidimutans</name>
    <dbReference type="NCBI Taxonomy" id="1176539"/>
    <lineage>
        <taxon>Bacteria</taxon>
        <taxon>Pseudomonadati</taxon>
        <taxon>Pseudomonadota</taxon>
        <taxon>Alphaproteobacteria</taxon>
        <taxon>Sphingomonadales</taxon>
        <taxon>Sphingomonadaceae</taxon>
        <taxon>Allosphingosinicella</taxon>
    </lineage>
</organism>
<dbReference type="InterPro" id="IPR001633">
    <property type="entry name" value="EAL_dom"/>
</dbReference>
<gene>
    <name evidence="3" type="ORF">FRZ32_02700</name>
</gene>
<name>A0A5C6TQP6_9SPHN</name>
<dbReference type="SUPFAM" id="SSF55073">
    <property type="entry name" value="Nucleotide cyclase"/>
    <property type="match status" value="1"/>
</dbReference>
<dbReference type="CDD" id="cd01948">
    <property type="entry name" value="EAL"/>
    <property type="match status" value="1"/>
</dbReference>
<dbReference type="OrthoDB" id="9814202at2"/>
<dbReference type="PROSITE" id="PS50883">
    <property type="entry name" value="EAL"/>
    <property type="match status" value="1"/>
</dbReference>
<evidence type="ECO:0000313" key="4">
    <source>
        <dbReference type="Proteomes" id="UP000321249"/>
    </source>
</evidence>
<dbReference type="CDD" id="cd01949">
    <property type="entry name" value="GGDEF"/>
    <property type="match status" value="1"/>
</dbReference>
<protein>
    <submittedName>
        <fullName evidence="3">EAL domain-containing protein</fullName>
    </submittedName>
</protein>
<dbReference type="PANTHER" id="PTHR44757:SF2">
    <property type="entry name" value="BIOFILM ARCHITECTURE MAINTENANCE PROTEIN MBAA"/>
    <property type="match status" value="1"/>
</dbReference>
<feature type="domain" description="GGDEF" evidence="2">
    <location>
        <begin position="191"/>
        <end position="324"/>
    </location>
</feature>
<dbReference type="Pfam" id="PF00990">
    <property type="entry name" value="GGDEF"/>
    <property type="match status" value="1"/>
</dbReference>
<evidence type="ECO:0000259" key="1">
    <source>
        <dbReference type="PROSITE" id="PS50883"/>
    </source>
</evidence>
<dbReference type="PANTHER" id="PTHR44757">
    <property type="entry name" value="DIGUANYLATE CYCLASE DGCP"/>
    <property type="match status" value="1"/>
</dbReference>
<dbReference type="EMBL" id="VOQQ01000001">
    <property type="protein sequence ID" value="TXC62663.1"/>
    <property type="molecule type" value="Genomic_DNA"/>
</dbReference>
<dbReference type="InterPro" id="IPR029787">
    <property type="entry name" value="Nucleotide_cyclase"/>
</dbReference>
<comment type="caution">
    <text evidence="3">The sequence shown here is derived from an EMBL/GenBank/DDBJ whole genome shotgun (WGS) entry which is preliminary data.</text>
</comment>
<dbReference type="InterPro" id="IPR052155">
    <property type="entry name" value="Biofilm_reg_signaling"/>
</dbReference>
<accession>A0A5C6TQP6</accession>
<dbReference type="Pfam" id="PF00563">
    <property type="entry name" value="EAL"/>
    <property type="match status" value="1"/>
</dbReference>
<dbReference type="SMART" id="SM00267">
    <property type="entry name" value="GGDEF"/>
    <property type="match status" value="1"/>
</dbReference>
<dbReference type="Gene3D" id="3.20.20.450">
    <property type="entry name" value="EAL domain"/>
    <property type="match status" value="1"/>
</dbReference>
<feature type="domain" description="EAL" evidence="1">
    <location>
        <begin position="331"/>
        <end position="586"/>
    </location>
</feature>
<dbReference type="Gene3D" id="3.30.70.270">
    <property type="match status" value="1"/>
</dbReference>
<reference evidence="3 4" key="1">
    <citation type="journal article" date="2015" name="J. Microbiol.">
        <title>Sphingosinicella ginsenosidimutans sp. nov., with ginsenoside converting activity.</title>
        <authorList>
            <person name="Kim J.K."/>
            <person name="Kang M.S."/>
            <person name="Park S.C."/>
            <person name="Kim K.M."/>
            <person name="Choi K."/>
            <person name="Yoon M.H."/>
            <person name="Im W.T."/>
        </authorList>
    </citation>
    <scope>NUCLEOTIDE SEQUENCE [LARGE SCALE GENOMIC DNA]</scope>
    <source>
        <strain evidence="3 4">BS-11</strain>
    </source>
</reference>
<dbReference type="SUPFAM" id="SSF141868">
    <property type="entry name" value="EAL domain-like"/>
    <property type="match status" value="1"/>
</dbReference>
<proteinExistence type="predicted"/>
<dbReference type="AlphaFoldDB" id="A0A5C6TQP6"/>
<dbReference type="SMART" id="SM00052">
    <property type="entry name" value="EAL"/>
    <property type="match status" value="1"/>
</dbReference>